<gene>
    <name evidence="2" type="ORF">AVEN_211283_1</name>
</gene>
<comment type="caution">
    <text evidence="2">The sequence shown here is derived from an EMBL/GenBank/DDBJ whole genome shotgun (WGS) entry which is preliminary data.</text>
</comment>
<dbReference type="AlphaFoldDB" id="A0A4Y2HNS6"/>
<dbReference type="InterPro" id="IPR011333">
    <property type="entry name" value="SKP1/BTB/POZ_sf"/>
</dbReference>
<evidence type="ECO:0000259" key="1">
    <source>
        <dbReference type="Pfam" id="PF00651"/>
    </source>
</evidence>
<sequence length="227" mass="26025">MRLEDFFRSIPQIVCFKNDAETGDSSDTSTVFDFTSQNLTSPGFDLGSFSSESKENGTYISEHVWIFDAHPDRFLLSLDERQDTVGARFLKASSLIRQCVEVPLKGQQENRIEFPNVDSETFKVVLSFLVTGTLPIVEFGALKKLYKFSQLYEMEDLQRRCAEEMLVPFKTVHLVPNTLGSHEEKELEGIADTYSDIRYLLKTNVNDFDNDLPLLLIDDRSNYDCYI</sequence>
<dbReference type="EMBL" id="BGPR01002053">
    <property type="protein sequence ID" value="GBM66928.1"/>
    <property type="molecule type" value="Genomic_DNA"/>
</dbReference>
<name>A0A4Y2HNS6_ARAVE</name>
<keyword evidence="3" id="KW-1185">Reference proteome</keyword>
<evidence type="ECO:0000313" key="2">
    <source>
        <dbReference type="EMBL" id="GBM66928.1"/>
    </source>
</evidence>
<reference evidence="2 3" key="1">
    <citation type="journal article" date="2019" name="Sci. Rep.">
        <title>Orb-weaving spider Araneus ventricosus genome elucidates the spidroin gene catalogue.</title>
        <authorList>
            <person name="Kono N."/>
            <person name="Nakamura H."/>
            <person name="Ohtoshi R."/>
            <person name="Moran D.A.P."/>
            <person name="Shinohara A."/>
            <person name="Yoshida Y."/>
            <person name="Fujiwara M."/>
            <person name="Mori M."/>
            <person name="Tomita M."/>
            <person name="Arakawa K."/>
        </authorList>
    </citation>
    <scope>NUCLEOTIDE SEQUENCE [LARGE SCALE GENOMIC DNA]</scope>
</reference>
<protein>
    <recommendedName>
        <fullName evidence="1">BTB domain-containing protein</fullName>
    </recommendedName>
</protein>
<organism evidence="2 3">
    <name type="scientific">Araneus ventricosus</name>
    <name type="common">Orbweaver spider</name>
    <name type="synonym">Epeira ventricosa</name>
    <dbReference type="NCBI Taxonomy" id="182803"/>
    <lineage>
        <taxon>Eukaryota</taxon>
        <taxon>Metazoa</taxon>
        <taxon>Ecdysozoa</taxon>
        <taxon>Arthropoda</taxon>
        <taxon>Chelicerata</taxon>
        <taxon>Arachnida</taxon>
        <taxon>Araneae</taxon>
        <taxon>Araneomorphae</taxon>
        <taxon>Entelegynae</taxon>
        <taxon>Araneoidea</taxon>
        <taxon>Araneidae</taxon>
        <taxon>Araneus</taxon>
    </lineage>
</organism>
<evidence type="ECO:0000313" key="3">
    <source>
        <dbReference type="Proteomes" id="UP000499080"/>
    </source>
</evidence>
<accession>A0A4Y2HNS6</accession>
<dbReference type="Gene3D" id="3.30.710.10">
    <property type="entry name" value="Potassium Channel Kv1.1, Chain A"/>
    <property type="match status" value="1"/>
</dbReference>
<dbReference type="Proteomes" id="UP000499080">
    <property type="component" value="Unassembled WGS sequence"/>
</dbReference>
<proteinExistence type="predicted"/>
<dbReference type="InterPro" id="IPR000210">
    <property type="entry name" value="BTB/POZ_dom"/>
</dbReference>
<feature type="domain" description="BTB" evidence="1">
    <location>
        <begin position="96"/>
        <end position="165"/>
    </location>
</feature>
<dbReference type="SUPFAM" id="SSF54695">
    <property type="entry name" value="POZ domain"/>
    <property type="match status" value="1"/>
</dbReference>
<dbReference type="Pfam" id="PF00651">
    <property type="entry name" value="BTB"/>
    <property type="match status" value="1"/>
</dbReference>